<name>A0A8D9BHZ4_9HEMI</name>
<keyword evidence="1" id="KW-0472">Membrane</keyword>
<evidence type="ECO:0000256" key="1">
    <source>
        <dbReference type="SAM" id="Phobius"/>
    </source>
</evidence>
<dbReference type="EMBL" id="HBUF01644205">
    <property type="protein sequence ID" value="CAG6785541.1"/>
    <property type="molecule type" value="Transcribed_RNA"/>
</dbReference>
<keyword evidence="1" id="KW-1133">Transmembrane helix</keyword>
<evidence type="ECO:0000313" key="2">
    <source>
        <dbReference type="EMBL" id="CAG6785540.1"/>
    </source>
</evidence>
<reference evidence="2" key="1">
    <citation type="submission" date="2021-05" db="EMBL/GenBank/DDBJ databases">
        <authorList>
            <person name="Alioto T."/>
            <person name="Alioto T."/>
            <person name="Gomez Garrido J."/>
        </authorList>
    </citation>
    <scope>NUCLEOTIDE SEQUENCE</scope>
</reference>
<keyword evidence="1" id="KW-0812">Transmembrane</keyword>
<sequence length="104" mass="12371">MLNSETTDVEHLMIKVYMNFPTWDTLYVLDTRNHIIQSMYCTILRVEHSRHVTIYNLSRYCTILLYTLFTGFHYVVKISAIKSKERNLIVLSKCLSLNYYITIP</sequence>
<proteinExistence type="predicted"/>
<dbReference type="AlphaFoldDB" id="A0A8D9BHZ4"/>
<organism evidence="2">
    <name type="scientific">Cacopsylla melanoneura</name>
    <dbReference type="NCBI Taxonomy" id="428564"/>
    <lineage>
        <taxon>Eukaryota</taxon>
        <taxon>Metazoa</taxon>
        <taxon>Ecdysozoa</taxon>
        <taxon>Arthropoda</taxon>
        <taxon>Hexapoda</taxon>
        <taxon>Insecta</taxon>
        <taxon>Pterygota</taxon>
        <taxon>Neoptera</taxon>
        <taxon>Paraneoptera</taxon>
        <taxon>Hemiptera</taxon>
        <taxon>Sternorrhyncha</taxon>
        <taxon>Psylloidea</taxon>
        <taxon>Psyllidae</taxon>
        <taxon>Psyllinae</taxon>
        <taxon>Cacopsylla</taxon>
    </lineage>
</organism>
<feature type="transmembrane region" description="Helical" evidence="1">
    <location>
        <begin position="57"/>
        <end position="76"/>
    </location>
</feature>
<dbReference type="EMBL" id="HBUF01644204">
    <property type="protein sequence ID" value="CAG6785540.1"/>
    <property type="molecule type" value="Transcribed_RNA"/>
</dbReference>
<protein>
    <submittedName>
        <fullName evidence="2">Uncharacterized protein</fullName>
    </submittedName>
</protein>
<accession>A0A8D9BHZ4</accession>